<reference evidence="3" key="1">
    <citation type="journal article" date="2019" name="Int. J. Syst. Evol. Microbiol.">
        <title>The Global Catalogue of Microorganisms (GCM) 10K type strain sequencing project: providing services to taxonomists for standard genome sequencing and annotation.</title>
        <authorList>
            <consortium name="The Broad Institute Genomics Platform"/>
            <consortium name="The Broad Institute Genome Sequencing Center for Infectious Disease"/>
            <person name="Wu L."/>
            <person name="Ma J."/>
        </authorList>
    </citation>
    <scope>NUCLEOTIDE SEQUENCE [LARGE SCALE GENOMIC DNA]</scope>
    <source>
        <strain evidence="3">ZS-22-S1</strain>
    </source>
</reference>
<dbReference type="EMBL" id="JBHSIS010000002">
    <property type="protein sequence ID" value="MFC4852861.1"/>
    <property type="molecule type" value="Genomic_DNA"/>
</dbReference>
<dbReference type="RefSeq" id="WP_378054814.1">
    <property type="nucleotide sequence ID" value="NZ_JBHSIS010000002.1"/>
</dbReference>
<sequence>MTDSAETPLSPDPPHAPGTPRPEAPDVPEPDPRQEDPRAQDAEEETGAVEPPD</sequence>
<organism evidence="2 3">
    <name type="scientific">Actinophytocola glycyrrhizae</name>
    <dbReference type="NCBI Taxonomy" id="2044873"/>
    <lineage>
        <taxon>Bacteria</taxon>
        <taxon>Bacillati</taxon>
        <taxon>Actinomycetota</taxon>
        <taxon>Actinomycetes</taxon>
        <taxon>Pseudonocardiales</taxon>
        <taxon>Pseudonocardiaceae</taxon>
    </lineage>
</organism>
<feature type="region of interest" description="Disordered" evidence="1">
    <location>
        <begin position="1"/>
        <end position="53"/>
    </location>
</feature>
<accession>A0ABV9RX21</accession>
<feature type="compositionally biased region" description="Pro residues" evidence="1">
    <location>
        <begin position="10"/>
        <end position="27"/>
    </location>
</feature>
<evidence type="ECO:0000313" key="2">
    <source>
        <dbReference type="EMBL" id="MFC4852861.1"/>
    </source>
</evidence>
<feature type="compositionally biased region" description="Acidic residues" evidence="1">
    <location>
        <begin position="42"/>
        <end position="53"/>
    </location>
</feature>
<gene>
    <name evidence="2" type="ORF">ACFPCV_05035</name>
</gene>
<dbReference type="Proteomes" id="UP001595859">
    <property type="component" value="Unassembled WGS sequence"/>
</dbReference>
<evidence type="ECO:0000256" key="1">
    <source>
        <dbReference type="SAM" id="MobiDB-lite"/>
    </source>
</evidence>
<protein>
    <submittedName>
        <fullName evidence="2">Uncharacterized protein</fullName>
    </submittedName>
</protein>
<comment type="caution">
    <text evidence="2">The sequence shown here is derived from an EMBL/GenBank/DDBJ whole genome shotgun (WGS) entry which is preliminary data.</text>
</comment>
<proteinExistence type="predicted"/>
<keyword evidence="3" id="KW-1185">Reference proteome</keyword>
<feature type="compositionally biased region" description="Basic and acidic residues" evidence="1">
    <location>
        <begin position="30"/>
        <end position="41"/>
    </location>
</feature>
<name>A0ABV9RX21_9PSEU</name>
<evidence type="ECO:0000313" key="3">
    <source>
        <dbReference type="Proteomes" id="UP001595859"/>
    </source>
</evidence>